<sequence>MMLAAAKGAKVELEISGDDEQQALEALTALINNRFDEAE</sequence>
<dbReference type="InterPro" id="IPR000032">
    <property type="entry name" value="HPr-like"/>
</dbReference>
<dbReference type="Pfam" id="PF00381">
    <property type="entry name" value="PTS-HPr"/>
    <property type="match status" value="1"/>
</dbReference>
<dbReference type="SUPFAM" id="SSF55594">
    <property type="entry name" value="HPr-like"/>
    <property type="match status" value="1"/>
</dbReference>
<feature type="domain" description="HPr" evidence="1">
    <location>
        <begin position="1"/>
        <end position="38"/>
    </location>
</feature>
<dbReference type="InterPro" id="IPR035895">
    <property type="entry name" value="HPr-like_sf"/>
</dbReference>
<reference evidence="2 3" key="1">
    <citation type="submission" date="2018-12" db="EMBL/GenBank/DDBJ databases">
        <authorList>
            <consortium name="Pathogen Informatics"/>
        </authorList>
    </citation>
    <scope>NUCLEOTIDE SEQUENCE [LARGE SCALE GENOMIC DNA]</scope>
    <source>
        <strain evidence="2 3">NCTC9695</strain>
    </source>
</reference>
<keyword evidence="2" id="KW-0808">Transferase</keyword>
<gene>
    <name evidence="2" type="ORF">NCTC9695_01131</name>
</gene>
<protein>
    <submittedName>
        <fullName evidence="2">Phosphohistidinoprotein-hexose phosphotransferase component of N-regulated PTS system (Npr)</fullName>
    </submittedName>
</protein>
<proteinExistence type="predicted"/>
<evidence type="ECO:0000313" key="3">
    <source>
        <dbReference type="Proteomes" id="UP000275777"/>
    </source>
</evidence>
<dbReference type="PROSITE" id="PS51350">
    <property type="entry name" value="PTS_HPR_DOM"/>
    <property type="match status" value="1"/>
</dbReference>
<evidence type="ECO:0000313" key="2">
    <source>
        <dbReference type="EMBL" id="VEB40729.1"/>
    </source>
</evidence>
<name>A0A447T772_CHRVL</name>
<dbReference type="GO" id="GO:0016740">
    <property type="term" value="F:transferase activity"/>
    <property type="evidence" value="ECO:0007669"/>
    <property type="project" value="UniProtKB-KW"/>
</dbReference>
<dbReference type="EMBL" id="LR134182">
    <property type="protein sequence ID" value="VEB40729.1"/>
    <property type="molecule type" value="Genomic_DNA"/>
</dbReference>
<accession>A0A447T772</accession>
<dbReference type="AlphaFoldDB" id="A0A447T772"/>
<evidence type="ECO:0000259" key="1">
    <source>
        <dbReference type="PROSITE" id="PS51350"/>
    </source>
</evidence>
<dbReference type="Proteomes" id="UP000275777">
    <property type="component" value="Chromosome"/>
</dbReference>
<organism evidence="2 3">
    <name type="scientific">Chromobacterium violaceum</name>
    <dbReference type="NCBI Taxonomy" id="536"/>
    <lineage>
        <taxon>Bacteria</taxon>
        <taxon>Pseudomonadati</taxon>
        <taxon>Pseudomonadota</taxon>
        <taxon>Betaproteobacteria</taxon>
        <taxon>Neisseriales</taxon>
        <taxon>Chromobacteriaceae</taxon>
        <taxon>Chromobacterium</taxon>
    </lineage>
</organism>
<dbReference type="Gene3D" id="3.30.1340.10">
    <property type="entry name" value="HPr-like"/>
    <property type="match status" value="1"/>
</dbReference>